<evidence type="ECO:0000256" key="1">
    <source>
        <dbReference type="SAM" id="MobiDB-lite"/>
    </source>
</evidence>
<evidence type="ECO:0000313" key="2">
    <source>
        <dbReference type="Proteomes" id="UP001190640"/>
    </source>
</evidence>
<feature type="region of interest" description="Disordered" evidence="1">
    <location>
        <begin position="605"/>
        <end position="650"/>
    </location>
</feature>
<dbReference type="CTD" id="79864"/>
<proteinExistence type="predicted"/>
<dbReference type="InterPro" id="IPR027968">
    <property type="entry name" value="JHY"/>
</dbReference>
<feature type="region of interest" description="Disordered" evidence="1">
    <location>
        <begin position="190"/>
        <end position="355"/>
    </location>
</feature>
<feature type="compositionally biased region" description="Basic and acidic residues" evidence="1">
    <location>
        <begin position="731"/>
        <end position="743"/>
    </location>
</feature>
<dbReference type="PANTHER" id="PTHR14726:SF1">
    <property type="entry name" value="JHY PROTEIN HOMOLOG"/>
    <property type="match status" value="1"/>
</dbReference>
<feature type="region of interest" description="Disordered" evidence="1">
    <location>
        <begin position="500"/>
        <end position="532"/>
    </location>
</feature>
<gene>
    <name evidence="3" type="primary">JHY</name>
</gene>
<dbReference type="KEGG" id="emc:129342494"/>
<feature type="compositionally biased region" description="Polar residues" evidence="1">
    <location>
        <begin position="303"/>
        <end position="317"/>
    </location>
</feature>
<feature type="compositionally biased region" description="Acidic residues" evidence="1">
    <location>
        <begin position="121"/>
        <end position="147"/>
    </location>
</feature>
<feature type="compositionally biased region" description="Basic residues" evidence="1">
    <location>
        <begin position="500"/>
        <end position="512"/>
    </location>
</feature>
<dbReference type="AlphaFoldDB" id="A0AA97KDQ9"/>
<keyword evidence="2" id="KW-1185">Reference proteome</keyword>
<feature type="region of interest" description="Disordered" evidence="1">
    <location>
        <begin position="108"/>
        <end position="170"/>
    </location>
</feature>
<evidence type="ECO:0000313" key="3">
    <source>
        <dbReference type="RefSeq" id="XP_054854265.1"/>
    </source>
</evidence>
<feature type="compositionally biased region" description="Basic and acidic residues" evidence="1">
    <location>
        <begin position="221"/>
        <end position="233"/>
    </location>
</feature>
<feature type="compositionally biased region" description="Polar residues" evidence="1">
    <location>
        <begin position="235"/>
        <end position="260"/>
    </location>
</feature>
<dbReference type="PANTHER" id="PTHR14726">
    <property type="entry name" value="JHY PROTEIN HOMOLOG"/>
    <property type="match status" value="1"/>
</dbReference>
<reference evidence="3" key="1">
    <citation type="submission" date="2025-08" db="UniProtKB">
        <authorList>
            <consortium name="RefSeq"/>
        </authorList>
    </citation>
    <scope>IDENTIFICATION</scope>
    <source>
        <tissue evidence="3">Blood</tissue>
    </source>
</reference>
<dbReference type="RefSeq" id="XP_054854265.1">
    <property type="nucleotide sequence ID" value="XM_054998290.1"/>
</dbReference>
<dbReference type="GeneID" id="129342494"/>
<name>A0AA97KDQ9_EUBMA</name>
<feature type="region of interest" description="Disordered" evidence="1">
    <location>
        <begin position="722"/>
        <end position="766"/>
    </location>
</feature>
<accession>A0AA97KDQ9</accession>
<feature type="compositionally biased region" description="Basic and acidic residues" evidence="1">
    <location>
        <begin position="190"/>
        <end position="200"/>
    </location>
</feature>
<dbReference type="GO" id="GO:0035082">
    <property type="term" value="P:axoneme assembly"/>
    <property type="evidence" value="ECO:0007669"/>
    <property type="project" value="TreeGrafter"/>
</dbReference>
<protein>
    <submittedName>
        <fullName evidence="3">Jhy protein homolog</fullName>
    </submittedName>
</protein>
<organism evidence="2 3">
    <name type="scientific">Eublepharis macularius</name>
    <name type="common">Leopard gecko</name>
    <name type="synonym">Cyrtodactylus macularius</name>
    <dbReference type="NCBI Taxonomy" id="481883"/>
    <lineage>
        <taxon>Eukaryota</taxon>
        <taxon>Metazoa</taxon>
        <taxon>Chordata</taxon>
        <taxon>Craniata</taxon>
        <taxon>Vertebrata</taxon>
        <taxon>Euteleostomi</taxon>
        <taxon>Lepidosauria</taxon>
        <taxon>Squamata</taxon>
        <taxon>Bifurcata</taxon>
        <taxon>Gekkota</taxon>
        <taxon>Eublepharidae</taxon>
        <taxon>Eublepharinae</taxon>
        <taxon>Eublepharis</taxon>
    </lineage>
</organism>
<sequence length="781" mass="87888">MDKKHPSQNGLTQPHVHYSFLKTAAEGLLLSDEEFCSSVQDSPESDFESLSQERQYQLELQQRIRNSEELLNQSYYELEEDSLEEESLEKKPLNEQERQIQFELQQRIHSGEELMTQSYGELEEDSLEEDSLEEEPLSEPEESDVEEAQIPTGNNCGKEDCGSSNSSTKMEITDRYSVLRYNPNWKNEGEGIAELKKSPTEDAQGAPFPSLTLTCNPPQERLMDTDHNHREGQQEVPSLSVSLNSCAQPASVSDGSYQSPKNREPEGSRYSSSSSICSDGSSAQTKGFNQKRSKKDFVRRNKNTLGLTTQQNDSYLQHYSKKQREGCPGQDHQCKRPEMKGTNSSQGPTLKESPVHCPLGAQVELRDQHGEHHNELEFENTPTNSNSYRELTSLEQDRRSLSYPPVAVLWPSVASGNQAIPLHACPIYLVHPDDKGISMNLTFARNPLQPSSCPRSPVFHLSSIGENSKKYHENLLNLSGYQQHSPCSCAVSDPHCLARHGKHQKPLGHKNRSPAYDSGFPQPVNDRLSDRNSRSIYREDIGSNCVSGGLGPAQPHARNVLRAPSPTECLIQAAERHLRDICQLADDHLAGMFHLPPLIQRGESDSQLDLESSKESQTGLNRSNSEGYLLQMEKQNEKQERKSRKGSRIKGYMKMDVKLGGLGPDHETIKEKAEKIKQQKEYAKQIKEHNRRNSINARKPSAISENKLAASRQKALEYAKTITKPKIVRSKPPEQEPKDEKNPAHTLNGENLPPISSLESLQNRHEREKQVVAAFKTLHIV</sequence>
<dbReference type="Proteomes" id="UP001190640">
    <property type="component" value="Chromosome 14"/>
</dbReference>
<dbReference type="Pfam" id="PF15261">
    <property type="entry name" value="JHY"/>
    <property type="match status" value="1"/>
</dbReference>
<feature type="compositionally biased region" description="Low complexity" evidence="1">
    <location>
        <begin position="268"/>
        <end position="282"/>
    </location>
</feature>
<feature type="compositionally biased region" description="Polar residues" evidence="1">
    <location>
        <begin position="605"/>
        <end position="626"/>
    </location>
</feature>